<dbReference type="InterPro" id="IPR003020">
    <property type="entry name" value="HCO3_transpt_euk"/>
</dbReference>
<evidence type="ECO:0000256" key="6">
    <source>
        <dbReference type="SAM" id="SignalP"/>
    </source>
</evidence>
<keyword evidence="4 5" id="KW-0472">Membrane</keyword>
<accession>V8N9D7</accession>
<dbReference type="OrthoDB" id="1735926at2759"/>
<dbReference type="GO" id="GO:0006820">
    <property type="term" value="P:monoatomic anion transport"/>
    <property type="evidence" value="ECO:0007669"/>
    <property type="project" value="InterPro"/>
</dbReference>
<sequence length="89" mass="9953">MSAMGLGFLLSMLFFIEQNIVASLTNAPENRLVKGTAYHWDLLLVALINTGLSVFGLPWIHAAFPHSPMHVRALAYVEERVENGHIYET</sequence>
<comment type="caution">
    <text evidence="8">The sequence shown here is derived from an EMBL/GenBank/DDBJ whole genome shotgun (WGS) entry which is preliminary data.</text>
</comment>
<gene>
    <name evidence="8" type="ORF">L345_15752</name>
</gene>
<organism evidence="8 9">
    <name type="scientific">Ophiophagus hannah</name>
    <name type="common">King cobra</name>
    <name type="synonym">Naja hannah</name>
    <dbReference type="NCBI Taxonomy" id="8665"/>
    <lineage>
        <taxon>Eukaryota</taxon>
        <taxon>Metazoa</taxon>
        <taxon>Chordata</taxon>
        <taxon>Craniata</taxon>
        <taxon>Vertebrata</taxon>
        <taxon>Euteleostomi</taxon>
        <taxon>Lepidosauria</taxon>
        <taxon>Squamata</taxon>
        <taxon>Bifurcata</taxon>
        <taxon>Unidentata</taxon>
        <taxon>Episquamata</taxon>
        <taxon>Toxicofera</taxon>
        <taxon>Serpentes</taxon>
        <taxon>Colubroidea</taxon>
        <taxon>Elapidae</taxon>
        <taxon>Elapinae</taxon>
        <taxon>Ophiophagus</taxon>
    </lineage>
</organism>
<dbReference type="GO" id="GO:0016323">
    <property type="term" value="C:basolateral plasma membrane"/>
    <property type="evidence" value="ECO:0007669"/>
    <property type="project" value="TreeGrafter"/>
</dbReference>
<dbReference type="PANTHER" id="PTHR11453">
    <property type="entry name" value="ANION EXCHANGE PROTEIN"/>
    <property type="match status" value="1"/>
</dbReference>
<keyword evidence="3 5" id="KW-1133">Transmembrane helix</keyword>
<feature type="chain" id="PRO_5004771443" description="Bicarbonate transporter-like transmembrane domain-containing protein" evidence="6">
    <location>
        <begin position="23"/>
        <end position="89"/>
    </location>
</feature>
<feature type="signal peptide" evidence="6">
    <location>
        <begin position="1"/>
        <end position="22"/>
    </location>
</feature>
<dbReference type="EMBL" id="AZIM01006616">
    <property type="protein sequence ID" value="ETE58526.1"/>
    <property type="molecule type" value="Genomic_DNA"/>
</dbReference>
<keyword evidence="2 5" id="KW-0812">Transmembrane</keyword>
<protein>
    <recommendedName>
        <fullName evidence="7">Bicarbonate transporter-like transmembrane domain-containing protein</fullName>
    </recommendedName>
</protein>
<keyword evidence="6" id="KW-0732">Signal</keyword>
<comment type="subcellular location">
    <subcellularLocation>
        <location evidence="1">Membrane</location>
        <topology evidence="1">Multi-pass membrane protein</topology>
    </subcellularLocation>
</comment>
<evidence type="ECO:0000256" key="3">
    <source>
        <dbReference type="ARBA" id="ARBA00022989"/>
    </source>
</evidence>
<dbReference type="Pfam" id="PF00955">
    <property type="entry name" value="HCO3_cotransp"/>
    <property type="match status" value="1"/>
</dbReference>
<feature type="domain" description="Bicarbonate transporter-like transmembrane" evidence="7">
    <location>
        <begin position="2"/>
        <end position="85"/>
    </location>
</feature>
<evidence type="ECO:0000313" key="8">
    <source>
        <dbReference type="EMBL" id="ETE58526.1"/>
    </source>
</evidence>
<evidence type="ECO:0000256" key="5">
    <source>
        <dbReference type="SAM" id="Phobius"/>
    </source>
</evidence>
<evidence type="ECO:0000259" key="7">
    <source>
        <dbReference type="Pfam" id="PF00955"/>
    </source>
</evidence>
<dbReference type="GO" id="GO:0050801">
    <property type="term" value="P:monoatomic ion homeostasis"/>
    <property type="evidence" value="ECO:0007669"/>
    <property type="project" value="TreeGrafter"/>
</dbReference>
<feature type="non-terminal residue" evidence="8">
    <location>
        <position position="1"/>
    </location>
</feature>
<feature type="transmembrane region" description="Helical" evidence="5">
    <location>
        <begin position="38"/>
        <end position="60"/>
    </location>
</feature>
<dbReference type="InterPro" id="IPR011531">
    <property type="entry name" value="HCO3_transpt-like_TM_dom"/>
</dbReference>
<evidence type="ECO:0000256" key="2">
    <source>
        <dbReference type="ARBA" id="ARBA00022692"/>
    </source>
</evidence>
<reference evidence="8 9" key="1">
    <citation type="journal article" date="2013" name="Proc. Natl. Acad. Sci. U.S.A.">
        <title>The king cobra genome reveals dynamic gene evolution and adaptation in the snake venom system.</title>
        <authorList>
            <person name="Vonk F.J."/>
            <person name="Casewell N.R."/>
            <person name="Henkel C.V."/>
            <person name="Heimberg A.M."/>
            <person name="Jansen H.J."/>
            <person name="McCleary R.J."/>
            <person name="Kerkkamp H.M."/>
            <person name="Vos R.A."/>
            <person name="Guerreiro I."/>
            <person name="Calvete J.J."/>
            <person name="Wuster W."/>
            <person name="Woods A.E."/>
            <person name="Logan J.M."/>
            <person name="Harrison R.A."/>
            <person name="Castoe T.A."/>
            <person name="de Koning A.P."/>
            <person name="Pollock D.D."/>
            <person name="Yandell M."/>
            <person name="Calderon D."/>
            <person name="Renjifo C."/>
            <person name="Currier R.B."/>
            <person name="Salgado D."/>
            <person name="Pla D."/>
            <person name="Sanz L."/>
            <person name="Hyder A.S."/>
            <person name="Ribeiro J.M."/>
            <person name="Arntzen J.W."/>
            <person name="van den Thillart G.E."/>
            <person name="Boetzer M."/>
            <person name="Pirovano W."/>
            <person name="Dirks R.P."/>
            <person name="Spaink H.P."/>
            <person name="Duboule D."/>
            <person name="McGlinn E."/>
            <person name="Kini R.M."/>
            <person name="Richardson M.K."/>
        </authorList>
    </citation>
    <scope>NUCLEOTIDE SEQUENCE</scope>
    <source>
        <tissue evidence="8">Blood</tissue>
    </source>
</reference>
<evidence type="ECO:0000256" key="1">
    <source>
        <dbReference type="ARBA" id="ARBA00004141"/>
    </source>
</evidence>
<dbReference type="AlphaFoldDB" id="V8N9D7"/>
<evidence type="ECO:0000313" key="9">
    <source>
        <dbReference type="Proteomes" id="UP000018936"/>
    </source>
</evidence>
<dbReference type="PANTHER" id="PTHR11453:SF127">
    <property type="entry name" value="SOLUTE CARRIER FAMILY 4 MEMBER 11"/>
    <property type="match status" value="1"/>
</dbReference>
<name>V8N9D7_OPHHA</name>
<dbReference type="Proteomes" id="UP000018936">
    <property type="component" value="Unassembled WGS sequence"/>
</dbReference>
<evidence type="ECO:0000256" key="4">
    <source>
        <dbReference type="ARBA" id="ARBA00023136"/>
    </source>
</evidence>
<proteinExistence type="predicted"/>
<dbReference type="GO" id="GO:0005452">
    <property type="term" value="F:solute:inorganic anion antiporter activity"/>
    <property type="evidence" value="ECO:0007669"/>
    <property type="project" value="InterPro"/>
</dbReference>
<keyword evidence="9" id="KW-1185">Reference proteome</keyword>